<protein>
    <submittedName>
        <fullName evidence="6">LysR family transcriptional regulator</fullName>
    </submittedName>
</protein>
<dbReference type="RefSeq" id="WP_322464631.1">
    <property type="nucleotide sequence ID" value="NZ_JAXOJX010000004.1"/>
</dbReference>
<keyword evidence="3" id="KW-0238">DNA-binding</keyword>
<dbReference type="EMBL" id="JAXOJX010000004">
    <property type="protein sequence ID" value="MDZ5455886.1"/>
    <property type="molecule type" value="Genomic_DNA"/>
</dbReference>
<comment type="caution">
    <text evidence="6">The sequence shown here is derived from an EMBL/GenBank/DDBJ whole genome shotgun (WGS) entry which is preliminary data.</text>
</comment>
<gene>
    <name evidence="6" type="ORF">SM757_04820</name>
</gene>
<dbReference type="InterPro" id="IPR000847">
    <property type="entry name" value="LysR_HTH_N"/>
</dbReference>
<dbReference type="Proteomes" id="UP001293718">
    <property type="component" value="Unassembled WGS sequence"/>
</dbReference>
<evidence type="ECO:0000256" key="1">
    <source>
        <dbReference type="ARBA" id="ARBA00009437"/>
    </source>
</evidence>
<dbReference type="PROSITE" id="PS50931">
    <property type="entry name" value="HTH_LYSR"/>
    <property type="match status" value="1"/>
</dbReference>
<dbReference type="InterPro" id="IPR050950">
    <property type="entry name" value="HTH-type_LysR_regulators"/>
</dbReference>
<dbReference type="Gene3D" id="1.10.10.10">
    <property type="entry name" value="Winged helix-like DNA-binding domain superfamily/Winged helix DNA-binding domain"/>
    <property type="match status" value="1"/>
</dbReference>
<comment type="similarity">
    <text evidence="1">Belongs to the LysR transcriptional regulatory family.</text>
</comment>
<dbReference type="PANTHER" id="PTHR30419">
    <property type="entry name" value="HTH-TYPE TRANSCRIPTIONAL REGULATOR YBHD"/>
    <property type="match status" value="1"/>
</dbReference>
<organism evidence="6 7">
    <name type="scientific">Azohydromonas lata</name>
    <dbReference type="NCBI Taxonomy" id="45677"/>
    <lineage>
        <taxon>Bacteria</taxon>
        <taxon>Pseudomonadati</taxon>
        <taxon>Pseudomonadota</taxon>
        <taxon>Betaproteobacteria</taxon>
        <taxon>Burkholderiales</taxon>
        <taxon>Sphaerotilaceae</taxon>
        <taxon>Azohydromonas</taxon>
    </lineage>
</organism>
<dbReference type="SUPFAM" id="SSF53850">
    <property type="entry name" value="Periplasmic binding protein-like II"/>
    <property type="match status" value="1"/>
</dbReference>
<dbReference type="Gene3D" id="3.40.190.290">
    <property type="match status" value="1"/>
</dbReference>
<name>A0ABU5IBB1_9BURK</name>
<evidence type="ECO:0000256" key="2">
    <source>
        <dbReference type="ARBA" id="ARBA00023015"/>
    </source>
</evidence>
<evidence type="ECO:0000256" key="3">
    <source>
        <dbReference type="ARBA" id="ARBA00023125"/>
    </source>
</evidence>
<dbReference type="SUPFAM" id="SSF46785">
    <property type="entry name" value="Winged helix' DNA-binding domain"/>
    <property type="match status" value="1"/>
</dbReference>
<keyword evidence="7" id="KW-1185">Reference proteome</keyword>
<evidence type="ECO:0000313" key="6">
    <source>
        <dbReference type="EMBL" id="MDZ5455886.1"/>
    </source>
</evidence>
<keyword evidence="4" id="KW-0804">Transcription</keyword>
<accession>A0ABU5IBB1</accession>
<dbReference type="PANTHER" id="PTHR30419:SF2">
    <property type="entry name" value="LYSR FAMILY TRANSCRIPTIONAL REGULATOR"/>
    <property type="match status" value="1"/>
</dbReference>
<evidence type="ECO:0000256" key="4">
    <source>
        <dbReference type="ARBA" id="ARBA00023163"/>
    </source>
</evidence>
<dbReference type="Pfam" id="PF00126">
    <property type="entry name" value="HTH_1"/>
    <property type="match status" value="1"/>
</dbReference>
<sequence length="294" mass="31941">MRLDPYSLHLFVAAAEEGSIARAAEREHIAASALSRRIADLEHALGAKLLVRSTRGIELTEAGHCVFERGARIEEELRTLVKDVWKLSGSVVGTVRLCANASAIVGELPERLQTFKRAYSAVNIALQEQRSWEVIRACVDDRADVGIAVASEGAPKGLESWHFATDPLLVLLPTEHPLAARQRLGFKEVAASGLVGIQAGGALDQLIHEKAEMAQVPLRIGVTVNSFDAACRMVQAGLGAAIVPTSAATAYAGSTAFERRELAEPWADRELRLYALRKEPRLRAVELLIETLKR</sequence>
<dbReference type="Pfam" id="PF03466">
    <property type="entry name" value="LysR_substrate"/>
    <property type="match status" value="1"/>
</dbReference>
<dbReference type="InterPro" id="IPR036390">
    <property type="entry name" value="WH_DNA-bd_sf"/>
</dbReference>
<evidence type="ECO:0000259" key="5">
    <source>
        <dbReference type="PROSITE" id="PS50931"/>
    </source>
</evidence>
<dbReference type="InterPro" id="IPR036388">
    <property type="entry name" value="WH-like_DNA-bd_sf"/>
</dbReference>
<keyword evidence="2" id="KW-0805">Transcription regulation</keyword>
<proteinExistence type="inferred from homology"/>
<reference evidence="6 7" key="1">
    <citation type="submission" date="2023-11" db="EMBL/GenBank/DDBJ databases">
        <title>Draft genome of Azohydromonas lata strain H1 (DSM1123), a polyhydroxyalkanoate producer.</title>
        <authorList>
            <person name="Traversa D."/>
            <person name="D'Addabbo P."/>
            <person name="Pazzani C."/>
            <person name="Manzari C."/>
            <person name="Chiara M."/>
            <person name="Scrascia M."/>
        </authorList>
    </citation>
    <scope>NUCLEOTIDE SEQUENCE [LARGE SCALE GENOMIC DNA]</scope>
    <source>
        <strain evidence="6 7">H1</strain>
    </source>
</reference>
<feature type="domain" description="HTH lysR-type" evidence="5">
    <location>
        <begin position="3"/>
        <end position="60"/>
    </location>
</feature>
<evidence type="ECO:0000313" key="7">
    <source>
        <dbReference type="Proteomes" id="UP001293718"/>
    </source>
</evidence>
<dbReference type="InterPro" id="IPR005119">
    <property type="entry name" value="LysR_subst-bd"/>
</dbReference>